<evidence type="ECO:0000313" key="3">
    <source>
        <dbReference type="EMBL" id="MDA5194902.1"/>
    </source>
</evidence>
<protein>
    <submittedName>
        <fullName evidence="3">DUF4164 domain-containing protein</fullName>
    </submittedName>
</protein>
<name>A0A9X3U0Q7_9PROT</name>
<evidence type="ECO:0000256" key="2">
    <source>
        <dbReference type="SAM" id="MobiDB-lite"/>
    </source>
</evidence>
<keyword evidence="4" id="KW-1185">Reference proteome</keyword>
<sequence>MPAKAASGSSHPGGEPESVAEHLVRLEGAVKRLSWLATMGRGLPVSDHESAGHEDGARLVALQRDYDKLQRDHARLLAEHAELERQRHDLGQRLDVAIERLRALIPGGD</sequence>
<accession>A0A9X3U0Q7</accession>
<dbReference type="Proteomes" id="UP001141619">
    <property type="component" value="Unassembled WGS sequence"/>
</dbReference>
<reference evidence="3" key="2">
    <citation type="journal article" date="2023" name="Syst. Appl. Microbiol.">
        <title>Govania unica gen. nov., sp. nov., a rare biosphere bacterium that represents a novel family in the class Alphaproteobacteria.</title>
        <authorList>
            <person name="Vandamme P."/>
            <person name="Peeters C."/>
            <person name="Hettiarachchi A."/>
            <person name="Cnockaert M."/>
            <person name="Carlier A."/>
        </authorList>
    </citation>
    <scope>NUCLEOTIDE SEQUENCE</scope>
    <source>
        <strain evidence="3">LMG 31809</strain>
    </source>
</reference>
<evidence type="ECO:0000256" key="1">
    <source>
        <dbReference type="SAM" id="Coils"/>
    </source>
</evidence>
<keyword evidence="1" id="KW-0175">Coiled coil</keyword>
<reference evidence="3" key="1">
    <citation type="submission" date="2022-08" db="EMBL/GenBank/DDBJ databases">
        <authorList>
            <person name="Vandamme P."/>
            <person name="Hettiarachchi A."/>
            <person name="Peeters C."/>
            <person name="Cnockaert M."/>
            <person name="Carlier A."/>
        </authorList>
    </citation>
    <scope>NUCLEOTIDE SEQUENCE</scope>
    <source>
        <strain evidence="3">LMG 31809</strain>
    </source>
</reference>
<dbReference type="RefSeq" id="WP_274944608.1">
    <property type="nucleotide sequence ID" value="NZ_JANWOI010000004.1"/>
</dbReference>
<evidence type="ECO:0000313" key="4">
    <source>
        <dbReference type="Proteomes" id="UP001141619"/>
    </source>
</evidence>
<dbReference type="AlphaFoldDB" id="A0A9X3U0Q7"/>
<dbReference type="EMBL" id="JANWOI010000004">
    <property type="protein sequence ID" value="MDA5194902.1"/>
    <property type="molecule type" value="Genomic_DNA"/>
</dbReference>
<organism evidence="3 4">
    <name type="scientific">Govanella unica</name>
    <dbReference type="NCBI Taxonomy" id="2975056"/>
    <lineage>
        <taxon>Bacteria</taxon>
        <taxon>Pseudomonadati</taxon>
        <taxon>Pseudomonadota</taxon>
        <taxon>Alphaproteobacteria</taxon>
        <taxon>Emcibacterales</taxon>
        <taxon>Govanellaceae</taxon>
        <taxon>Govanella</taxon>
    </lineage>
</organism>
<feature type="coiled-coil region" evidence="1">
    <location>
        <begin position="59"/>
        <end position="100"/>
    </location>
</feature>
<comment type="caution">
    <text evidence="3">The sequence shown here is derived from an EMBL/GenBank/DDBJ whole genome shotgun (WGS) entry which is preliminary data.</text>
</comment>
<gene>
    <name evidence="3" type="ORF">NYP16_13160</name>
</gene>
<feature type="region of interest" description="Disordered" evidence="2">
    <location>
        <begin position="1"/>
        <end position="20"/>
    </location>
</feature>
<proteinExistence type="predicted"/>
<feature type="compositionally biased region" description="Low complexity" evidence="2">
    <location>
        <begin position="7"/>
        <end position="17"/>
    </location>
</feature>